<comment type="caution">
    <text evidence="2">The sequence shown here is derived from an EMBL/GenBank/DDBJ whole genome shotgun (WGS) entry which is preliminary data.</text>
</comment>
<evidence type="ECO:0000259" key="1">
    <source>
        <dbReference type="PROSITE" id="PS51186"/>
    </source>
</evidence>
<organism evidence="2">
    <name type="scientific">Cladocopium goreaui</name>
    <dbReference type="NCBI Taxonomy" id="2562237"/>
    <lineage>
        <taxon>Eukaryota</taxon>
        <taxon>Sar</taxon>
        <taxon>Alveolata</taxon>
        <taxon>Dinophyceae</taxon>
        <taxon>Suessiales</taxon>
        <taxon>Symbiodiniaceae</taxon>
        <taxon>Cladocopium</taxon>
    </lineage>
</organism>
<dbReference type="Proteomes" id="UP001152797">
    <property type="component" value="Unassembled WGS sequence"/>
</dbReference>
<feature type="domain" description="N-acetyltransferase" evidence="1">
    <location>
        <begin position="1"/>
        <end position="180"/>
    </location>
</feature>
<reference evidence="3 4" key="2">
    <citation type="submission" date="2024-05" db="EMBL/GenBank/DDBJ databases">
        <authorList>
            <person name="Chen Y."/>
            <person name="Shah S."/>
            <person name="Dougan E. K."/>
            <person name="Thang M."/>
            <person name="Chan C."/>
        </authorList>
    </citation>
    <scope>NUCLEOTIDE SEQUENCE [LARGE SCALE GENOMIC DNA]</scope>
</reference>
<sequence>MLRPALPADGLDIAKVYLATWNSHQGDLTRTEASNGSNAKDKDFHCQEVLRQQAERFTNFVSTGNRLFIVAEAERQNADRQLCAFISYGRSYTREGFGEVMQLFVHPDFQRKGLGSKLLREAWTQMKSRDWSAQGCHVWCTKGNPANRVYEQVGWFRTGKQKSLNPTLSKEPVEVEEYLAPKETRLLDLLRVKLSSCCVHLRLFGMPCGWM</sequence>
<reference evidence="2" key="1">
    <citation type="submission" date="2022-10" db="EMBL/GenBank/DDBJ databases">
        <authorList>
            <person name="Chen Y."/>
            <person name="Dougan E. K."/>
            <person name="Chan C."/>
            <person name="Rhodes N."/>
            <person name="Thang M."/>
        </authorList>
    </citation>
    <scope>NUCLEOTIDE SEQUENCE</scope>
</reference>
<dbReference type="InterPro" id="IPR016181">
    <property type="entry name" value="Acyl_CoA_acyltransferase"/>
</dbReference>
<name>A0A9P1D1K4_9DINO</name>
<dbReference type="Gene3D" id="3.40.630.30">
    <property type="match status" value="1"/>
</dbReference>
<protein>
    <submittedName>
        <fullName evidence="3">N-acetyltransferase domain-containing protein</fullName>
    </submittedName>
</protein>
<dbReference type="EMBL" id="CAMXCT020002962">
    <property type="protein sequence ID" value="CAL1154940.1"/>
    <property type="molecule type" value="Genomic_DNA"/>
</dbReference>
<evidence type="ECO:0000313" key="2">
    <source>
        <dbReference type="EMBL" id="CAI4001565.1"/>
    </source>
</evidence>
<proteinExistence type="predicted"/>
<dbReference type="EMBL" id="CAMXCT010002962">
    <property type="protein sequence ID" value="CAI4001565.1"/>
    <property type="molecule type" value="Genomic_DNA"/>
</dbReference>
<accession>A0A9P1D1K4</accession>
<keyword evidence="4" id="KW-1185">Reference proteome</keyword>
<dbReference type="CDD" id="cd04301">
    <property type="entry name" value="NAT_SF"/>
    <property type="match status" value="1"/>
</dbReference>
<dbReference type="OrthoDB" id="410198at2759"/>
<dbReference type="SUPFAM" id="SSF55729">
    <property type="entry name" value="Acyl-CoA N-acyltransferases (Nat)"/>
    <property type="match status" value="1"/>
</dbReference>
<dbReference type="PROSITE" id="PS51186">
    <property type="entry name" value="GNAT"/>
    <property type="match status" value="1"/>
</dbReference>
<dbReference type="AlphaFoldDB" id="A0A9P1D1K4"/>
<evidence type="ECO:0000313" key="3">
    <source>
        <dbReference type="EMBL" id="CAL4788877.1"/>
    </source>
</evidence>
<dbReference type="EMBL" id="CAMXCT030002962">
    <property type="protein sequence ID" value="CAL4788877.1"/>
    <property type="molecule type" value="Genomic_DNA"/>
</dbReference>
<dbReference type="GO" id="GO:0016747">
    <property type="term" value="F:acyltransferase activity, transferring groups other than amino-acyl groups"/>
    <property type="evidence" value="ECO:0007669"/>
    <property type="project" value="InterPro"/>
</dbReference>
<dbReference type="Pfam" id="PF13508">
    <property type="entry name" value="Acetyltransf_7"/>
    <property type="match status" value="1"/>
</dbReference>
<dbReference type="InterPro" id="IPR000182">
    <property type="entry name" value="GNAT_dom"/>
</dbReference>
<evidence type="ECO:0000313" key="4">
    <source>
        <dbReference type="Proteomes" id="UP001152797"/>
    </source>
</evidence>
<gene>
    <name evidence="2" type="ORF">C1SCF055_LOCUS27604</name>
</gene>